<dbReference type="Gene3D" id="1.10.10.1150">
    <property type="entry name" value="Coenzyme PQQ synthesis protein D (PqqD)"/>
    <property type="match status" value="1"/>
</dbReference>
<proteinExistence type="predicted"/>
<dbReference type="Proteomes" id="UP000252023">
    <property type="component" value="Chromosome"/>
</dbReference>
<dbReference type="NCBIfam" id="TIGR03859">
    <property type="entry name" value="PQQ_PqqD"/>
    <property type="match status" value="1"/>
</dbReference>
<name>A0A344PLR2_9RHOB</name>
<evidence type="ECO:0000313" key="4">
    <source>
        <dbReference type="EMBL" id="AXC50317.1"/>
    </source>
</evidence>
<evidence type="ECO:0000256" key="1">
    <source>
        <dbReference type="ARBA" id="ARBA00004886"/>
    </source>
</evidence>
<keyword evidence="5" id="KW-1185">Reference proteome</keyword>
<dbReference type="Pfam" id="PF05402">
    <property type="entry name" value="PqqD"/>
    <property type="match status" value="1"/>
</dbReference>
<comment type="subunit">
    <text evidence="2">Monomer. Interacts with PqqE.</text>
</comment>
<dbReference type="InterPro" id="IPR041881">
    <property type="entry name" value="PqqD_sf"/>
</dbReference>
<dbReference type="UniPathway" id="UPA00539"/>
<dbReference type="OrthoDB" id="7995890at2"/>
<keyword evidence="3" id="KW-0884">PQQ biosynthesis</keyword>
<dbReference type="KEGG" id="pars:DRW48_11975"/>
<organism evidence="4 5">
    <name type="scientific">Paracoccus suum</name>
    <dbReference type="NCBI Taxonomy" id="2259340"/>
    <lineage>
        <taxon>Bacteria</taxon>
        <taxon>Pseudomonadati</taxon>
        <taxon>Pseudomonadota</taxon>
        <taxon>Alphaproteobacteria</taxon>
        <taxon>Rhodobacterales</taxon>
        <taxon>Paracoccaceae</taxon>
        <taxon>Paracoccus</taxon>
    </lineage>
</organism>
<protein>
    <submittedName>
        <fullName evidence="4">Pyrroloquinoline quinone biosynthesis peptide chaperone PqqD</fullName>
    </submittedName>
</protein>
<dbReference type="RefSeq" id="WP_114076634.1">
    <property type="nucleotide sequence ID" value="NZ_CP030918.1"/>
</dbReference>
<dbReference type="InterPro" id="IPR008792">
    <property type="entry name" value="PQQD"/>
</dbReference>
<dbReference type="InterPro" id="IPR022479">
    <property type="entry name" value="PqqD_bac"/>
</dbReference>
<comment type="pathway">
    <text evidence="1">Cofactor biosynthesis; pyrroloquinoline quinone biosynthesis.</text>
</comment>
<dbReference type="GO" id="GO:0018189">
    <property type="term" value="P:pyrroloquinoline quinone biosynthetic process"/>
    <property type="evidence" value="ECO:0007669"/>
    <property type="project" value="UniProtKB-UniPathway"/>
</dbReference>
<evidence type="ECO:0000256" key="3">
    <source>
        <dbReference type="ARBA" id="ARBA00022905"/>
    </source>
</evidence>
<reference evidence="5" key="1">
    <citation type="submission" date="2018-07" db="EMBL/GenBank/DDBJ databases">
        <title>Genome sequencing of Paracoccus sp. SC2-6.</title>
        <authorList>
            <person name="Heo J."/>
            <person name="Kim S.-J."/>
            <person name="Kwon S.-W."/>
        </authorList>
    </citation>
    <scope>NUCLEOTIDE SEQUENCE [LARGE SCALE GENOMIC DNA]</scope>
    <source>
        <strain evidence="5">SC2-6</strain>
    </source>
</reference>
<accession>A0A344PLR2</accession>
<evidence type="ECO:0000256" key="2">
    <source>
        <dbReference type="ARBA" id="ARBA00011741"/>
    </source>
</evidence>
<evidence type="ECO:0000313" key="5">
    <source>
        <dbReference type="Proteomes" id="UP000252023"/>
    </source>
</evidence>
<gene>
    <name evidence="4" type="primary">pqqD</name>
    <name evidence="4" type="ORF">DRW48_11975</name>
</gene>
<dbReference type="GO" id="GO:0048038">
    <property type="term" value="F:quinone binding"/>
    <property type="evidence" value="ECO:0007669"/>
    <property type="project" value="InterPro"/>
</dbReference>
<dbReference type="EMBL" id="CP030918">
    <property type="protein sequence ID" value="AXC50317.1"/>
    <property type="molecule type" value="Genomic_DNA"/>
</dbReference>
<dbReference type="AlphaFoldDB" id="A0A344PLR2"/>
<sequence length="104" mass="11373">MTDAQTLKLDPHAVPWLPRGVRLAEDKVRGMRVLLGPERAMQLDEVGDAILTSLDGRRSVAQIAGDLGARFGAPPAEVLPDVSEFLSGLIERRLVFTTPDKPWT</sequence>